<feature type="transmembrane region" description="Helical" evidence="8">
    <location>
        <begin position="72"/>
        <end position="90"/>
    </location>
</feature>
<evidence type="ECO:0000256" key="3">
    <source>
        <dbReference type="ARBA" id="ARBA00022679"/>
    </source>
</evidence>
<feature type="binding site" evidence="7">
    <location>
        <position position="151"/>
    </location>
    <ligand>
        <name>Mg(2+)</name>
        <dbReference type="ChEBI" id="CHEBI:18420"/>
    </ligand>
</feature>
<feature type="transmembrane region" description="Helical" evidence="8">
    <location>
        <begin position="159"/>
        <end position="179"/>
    </location>
</feature>
<keyword evidence="10" id="KW-1185">Reference proteome</keyword>
<organism evidence="9 10">
    <name type="scientific">Pandoraea eparura</name>
    <dbReference type="NCBI Taxonomy" id="2508291"/>
    <lineage>
        <taxon>Bacteria</taxon>
        <taxon>Pseudomonadati</taxon>
        <taxon>Pseudomonadota</taxon>
        <taxon>Betaproteobacteria</taxon>
        <taxon>Burkholderiales</taxon>
        <taxon>Burkholderiaceae</taxon>
        <taxon>Pandoraea</taxon>
    </lineage>
</organism>
<dbReference type="Pfam" id="PF00953">
    <property type="entry name" value="Glycos_transf_4"/>
    <property type="match status" value="1"/>
</dbReference>
<evidence type="ECO:0000256" key="4">
    <source>
        <dbReference type="ARBA" id="ARBA00022692"/>
    </source>
</evidence>
<feature type="transmembrane region" description="Helical" evidence="8">
    <location>
        <begin position="185"/>
        <end position="201"/>
    </location>
</feature>
<keyword evidence="4 8" id="KW-0812">Transmembrane</keyword>
<dbReference type="GO" id="GO:0071555">
    <property type="term" value="P:cell wall organization"/>
    <property type="evidence" value="ECO:0007669"/>
    <property type="project" value="TreeGrafter"/>
</dbReference>
<name>A0A5E4WB36_9BURK</name>
<dbReference type="Proteomes" id="UP000400981">
    <property type="component" value="Unassembled WGS sequence"/>
</dbReference>
<evidence type="ECO:0000313" key="9">
    <source>
        <dbReference type="EMBL" id="VVE20315.1"/>
    </source>
</evidence>
<reference evidence="9 10" key="1">
    <citation type="submission" date="2019-08" db="EMBL/GenBank/DDBJ databases">
        <authorList>
            <person name="Peeters C."/>
        </authorList>
    </citation>
    <scope>NUCLEOTIDE SEQUENCE [LARGE SCALE GENOMIC DNA]</scope>
    <source>
        <strain evidence="9 10">LMG 31012</strain>
    </source>
</reference>
<dbReference type="GO" id="GO:0005886">
    <property type="term" value="C:plasma membrane"/>
    <property type="evidence" value="ECO:0007669"/>
    <property type="project" value="UniProtKB-SubCell"/>
</dbReference>
<dbReference type="PANTHER" id="PTHR22926:SF3">
    <property type="entry name" value="UNDECAPRENYL-PHOSPHATE ALPHA-N-ACETYLGLUCOSAMINYL 1-PHOSPHATE TRANSFERASE"/>
    <property type="match status" value="1"/>
</dbReference>
<feature type="transmembrane region" description="Helical" evidence="8">
    <location>
        <begin position="47"/>
        <end position="66"/>
    </location>
</feature>
<evidence type="ECO:0000256" key="1">
    <source>
        <dbReference type="ARBA" id="ARBA00004651"/>
    </source>
</evidence>
<dbReference type="OrthoDB" id="9783652at2"/>
<sequence length="341" mass="35720">MIPIVAIIAACLISLGVTAAMRRYALSRQLLDVPNERSSHTISTPRGGGVGIVAAMGGLALTLPWLGSTSVSLALIFGVCGGFVAALGFLDDLGHVPAGWRLLGHFAAATAAVWLAGGLPEVVVFGYLLPLGWIGHVLAVFIVVWMLNLFNFMDGIDGLAGVEAALSGAIGGLLIVAFAGMRHEAFWLFAVAAAAVGFLKWNWPPAKIFMGDAGSGFLGFIFGIAPILAARIAPALFWVMLIIPGVFVVDATVTLVRRLLRGLRPHVAHRSHAYQYASRIYAGHRAVTIVCGLLTACWCGPLAWCVASGRLDGALAVLVTYTPLIGLALIHKAGAPELQGR</sequence>
<protein>
    <submittedName>
        <fullName evidence="9">Glycosyl transferase, family 4</fullName>
    </submittedName>
</protein>
<evidence type="ECO:0000313" key="10">
    <source>
        <dbReference type="Proteomes" id="UP000400981"/>
    </source>
</evidence>
<dbReference type="GO" id="GO:0046872">
    <property type="term" value="F:metal ion binding"/>
    <property type="evidence" value="ECO:0007669"/>
    <property type="project" value="UniProtKB-KW"/>
</dbReference>
<evidence type="ECO:0000256" key="2">
    <source>
        <dbReference type="ARBA" id="ARBA00022475"/>
    </source>
</evidence>
<feature type="transmembrane region" description="Helical" evidence="8">
    <location>
        <begin position="286"/>
        <end position="307"/>
    </location>
</feature>
<dbReference type="AlphaFoldDB" id="A0A5E4WB36"/>
<feature type="transmembrane region" description="Helical" evidence="8">
    <location>
        <begin position="125"/>
        <end position="147"/>
    </location>
</feature>
<dbReference type="GO" id="GO:0009103">
    <property type="term" value="P:lipopolysaccharide biosynthetic process"/>
    <property type="evidence" value="ECO:0007669"/>
    <property type="project" value="TreeGrafter"/>
</dbReference>
<gene>
    <name evidence="9" type="ORF">PEP31012_03115</name>
</gene>
<keyword evidence="2" id="KW-1003">Cell membrane</keyword>
<feature type="transmembrane region" description="Helical" evidence="8">
    <location>
        <begin position="208"/>
        <end position="229"/>
    </location>
</feature>
<keyword evidence="3 9" id="KW-0808">Transferase</keyword>
<dbReference type="PANTHER" id="PTHR22926">
    <property type="entry name" value="PHOSPHO-N-ACETYLMURAMOYL-PENTAPEPTIDE-TRANSFERASE"/>
    <property type="match status" value="1"/>
</dbReference>
<evidence type="ECO:0000256" key="8">
    <source>
        <dbReference type="SAM" id="Phobius"/>
    </source>
</evidence>
<comment type="subcellular location">
    <subcellularLocation>
        <location evidence="1">Cell membrane</location>
        <topology evidence="1">Multi-pass membrane protein</topology>
    </subcellularLocation>
</comment>
<dbReference type="GO" id="GO:0044038">
    <property type="term" value="P:cell wall macromolecule biosynthetic process"/>
    <property type="evidence" value="ECO:0007669"/>
    <property type="project" value="TreeGrafter"/>
</dbReference>
<dbReference type="CDD" id="cd06854">
    <property type="entry name" value="GT_WbpL_WbcO_like"/>
    <property type="match status" value="1"/>
</dbReference>
<keyword evidence="5 8" id="KW-1133">Transmembrane helix</keyword>
<feature type="transmembrane region" description="Helical" evidence="8">
    <location>
        <begin position="235"/>
        <end position="256"/>
    </location>
</feature>
<dbReference type="RefSeq" id="WP_150590240.1">
    <property type="nucleotide sequence ID" value="NZ_CABPSH010000007.1"/>
</dbReference>
<comment type="cofactor">
    <cofactor evidence="7">
        <name>Mg(2+)</name>
        <dbReference type="ChEBI" id="CHEBI:18420"/>
    </cofactor>
</comment>
<dbReference type="EMBL" id="CABPSH010000007">
    <property type="protein sequence ID" value="VVE20315.1"/>
    <property type="molecule type" value="Genomic_DNA"/>
</dbReference>
<keyword evidence="7" id="KW-0460">Magnesium</keyword>
<proteinExistence type="predicted"/>
<keyword evidence="7" id="KW-0479">Metal-binding</keyword>
<evidence type="ECO:0000256" key="5">
    <source>
        <dbReference type="ARBA" id="ARBA00022989"/>
    </source>
</evidence>
<dbReference type="InterPro" id="IPR000715">
    <property type="entry name" value="Glycosyl_transferase_4"/>
</dbReference>
<evidence type="ECO:0000256" key="6">
    <source>
        <dbReference type="ARBA" id="ARBA00023136"/>
    </source>
</evidence>
<feature type="transmembrane region" description="Helical" evidence="8">
    <location>
        <begin position="313"/>
        <end position="331"/>
    </location>
</feature>
<feature type="binding site" evidence="7">
    <location>
        <position position="212"/>
    </location>
    <ligand>
        <name>Mg(2+)</name>
        <dbReference type="ChEBI" id="CHEBI:18420"/>
    </ligand>
</feature>
<feature type="transmembrane region" description="Helical" evidence="8">
    <location>
        <begin position="6"/>
        <end position="26"/>
    </location>
</feature>
<dbReference type="GO" id="GO:0016780">
    <property type="term" value="F:phosphotransferase activity, for other substituted phosphate groups"/>
    <property type="evidence" value="ECO:0007669"/>
    <property type="project" value="InterPro"/>
</dbReference>
<feature type="transmembrane region" description="Helical" evidence="8">
    <location>
        <begin position="102"/>
        <end position="119"/>
    </location>
</feature>
<evidence type="ECO:0000256" key="7">
    <source>
        <dbReference type="PIRSR" id="PIRSR600715-1"/>
    </source>
</evidence>
<keyword evidence="6 8" id="KW-0472">Membrane</keyword>
<accession>A0A5E4WB36</accession>